<dbReference type="GO" id="GO:0009307">
    <property type="term" value="P:DNA restriction-modification system"/>
    <property type="evidence" value="ECO:0007669"/>
    <property type="project" value="UniProtKB-KW"/>
</dbReference>
<gene>
    <name evidence="3" type="ORF">RC74_16085</name>
</gene>
<keyword evidence="4" id="KW-1185">Reference proteome</keyword>
<organism evidence="3 4">
    <name type="scientific">Falsihalocynthiibacter arcticus</name>
    <dbReference type="NCBI Taxonomy" id="1579316"/>
    <lineage>
        <taxon>Bacteria</taxon>
        <taxon>Pseudomonadati</taxon>
        <taxon>Pseudomonadota</taxon>
        <taxon>Alphaproteobacteria</taxon>
        <taxon>Rhodobacterales</taxon>
        <taxon>Roseobacteraceae</taxon>
        <taxon>Falsihalocynthiibacter</taxon>
    </lineage>
</organism>
<protein>
    <recommendedName>
        <fullName evidence="5">Type I restriction modification DNA specificity domain-containing protein</fullName>
    </recommendedName>
</protein>
<dbReference type="AlphaFoldDB" id="A0A126V3Z0"/>
<evidence type="ECO:0000256" key="1">
    <source>
        <dbReference type="ARBA" id="ARBA00022747"/>
    </source>
</evidence>
<keyword evidence="2" id="KW-0238">DNA-binding</keyword>
<sequence length="63" mass="7031">MKQPTKQYVPLEPLAEQHRIVAKVDSLMAFCDQLEASLTTTRSKLLNALLHEALEPALETINA</sequence>
<keyword evidence="1" id="KW-0680">Restriction system</keyword>
<dbReference type="STRING" id="1579316.RC74_16085"/>
<dbReference type="Gene3D" id="3.90.220.20">
    <property type="entry name" value="DNA methylase specificity domains"/>
    <property type="match status" value="1"/>
</dbReference>
<name>A0A126V3Z0_9RHOB</name>
<accession>A0A126V3Z0</accession>
<dbReference type="InterPro" id="IPR044946">
    <property type="entry name" value="Restrct_endonuc_typeI_TRD_sf"/>
</dbReference>
<dbReference type="GO" id="GO:0003677">
    <property type="term" value="F:DNA binding"/>
    <property type="evidence" value="ECO:0007669"/>
    <property type="project" value="UniProtKB-KW"/>
</dbReference>
<evidence type="ECO:0000256" key="2">
    <source>
        <dbReference type="ARBA" id="ARBA00023125"/>
    </source>
</evidence>
<dbReference type="KEGG" id="hat:RC74_16085"/>
<dbReference type="Proteomes" id="UP000070371">
    <property type="component" value="Chromosome"/>
</dbReference>
<evidence type="ECO:0000313" key="3">
    <source>
        <dbReference type="EMBL" id="AML52586.1"/>
    </source>
</evidence>
<dbReference type="SUPFAM" id="SSF116734">
    <property type="entry name" value="DNA methylase specificity domain"/>
    <property type="match status" value="1"/>
</dbReference>
<reference evidence="3 4" key="1">
    <citation type="submission" date="2016-02" db="EMBL/GenBank/DDBJ databases">
        <title>Complete genome sequence of Halocynthiibacter arcticus PAMC 20958t from arctic marine sediment.</title>
        <authorList>
            <person name="Lee Y.M."/>
            <person name="Baek K."/>
            <person name="Lee H.K."/>
            <person name="Shin S.C."/>
        </authorList>
    </citation>
    <scope>NUCLEOTIDE SEQUENCE [LARGE SCALE GENOMIC DNA]</scope>
    <source>
        <strain evidence="3">PAMC 20958</strain>
    </source>
</reference>
<evidence type="ECO:0008006" key="5">
    <source>
        <dbReference type="Google" id="ProtNLM"/>
    </source>
</evidence>
<proteinExistence type="predicted"/>
<dbReference type="RefSeq" id="WP_062628316.1">
    <property type="nucleotide sequence ID" value="NZ_CP014327.1"/>
</dbReference>
<evidence type="ECO:0000313" key="4">
    <source>
        <dbReference type="Proteomes" id="UP000070371"/>
    </source>
</evidence>
<dbReference type="EMBL" id="CP014327">
    <property type="protein sequence ID" value="AML52586.1"/>
    <property type="molecule type" value="Genomic_DNA"/>
</dbReference>
<dbReference type="OrthoDB" id="164285at2"/>